<reference evidence="4" key="3">
    <citation type="submission" date="2016-03" db="UniProtKB">
        <authorList>
            <consortium name="EnsemblProtists"/>
        </authorList>
    </citation>
    <scope>IDENTIFICATION</scope>
</reference>
<dbReference type="InterPro" id="IPR050923">
    <property type="entry name" value="Cell_Proc_Reg/RNA_Proc"/>
</dbReference>
<evidence type="ECO:0000313" key="4">
    <source>
        <dbReference type="EnsemblProtists" id="EKX50958"/>
    </source>
</evidence>
<dbReference type="EnsemblProtists" id="EKX50958">
    <property type="protein sequence ID" value="EKX50958"/>
    <property type="gene ID" value="GUITHDRAFT_135031"/>
</dbReference>
<feature type="domain" description="FHA" evidence="2">
    <location>
        <begin position="29"/>
        <end position="79"/>
    </location>
</feature>
<dbReference type="SUPFAM" id="SSF49879">
    <property type="entry name" value="SMAD/FHA domain"/>
    <property type="match status" value="1"/>
</dbReference>
<dbReference type="HOGENOM" id="CLU_978088_0_0_1"/>
<dbReference type="OrthoDB" id="444265at2759"/>
<accession>L1JSA0</accession>
<evidence type="ECO:0000256" key="1">
    <source>
        <dbReference type="SAM" id="MobiDB-lite"/>
    </source>
</evidence>
<dbReference type="Pfam" id="PF15477">
    <property type="entry name" value="SMAP"/>
    <property type="match status" value="1"/>
</dbReference>
<dbReference type="PANTHER" id="PTHR23308">
    <property type="entry name" value="NUCLEAR INHIBITOR OF PROTEIN PHOSPHATASE-1"/>
    <property type="match status" value="1"/>
</dbReference>
<name>L1JSA0_GUITC</name>
<dbReference type="InterPro" id="IPR008984">
    <property type="entry name" value="SMAD_FHA_dom_sf"/>
</dbReference>
<proteinExistence type="predicted"/>
<reference evidence="5" key="2">
    <citation type="submission" date="2012-11" db="EMBL/GenBank/DDBJ databases">
        <authorList>
            <person name="Kuo A."/>
            <person name="Curtis B.A."/>
            <person name="Tanifuji G."/>
            <person name="Burki F."/>
            <person name="Gruber A."/>
            <person name="Irimia M."/>
            <person name="Maruyama S."/>
            <person name="Arias M.C."/>
            <person name="Ball S.G."/>
            <person name="Gile G.H."/>
            <person name="Hirakawa Y."/>
            <person name="Hopkins J.F."/>
            <person name="Rensing S.A."/>
            <person name="Schmutz J."/>
            <person name="Symeonidi A."/>
            <person name="Elias M."/>
            <person name="Eveleigh R.J."/>
            <person name="Herman E.K."/>
            <person name="Klute M.J."/>
            <person name="Nakayama T."/>
            <person name="Obornik M."/>
            <person name="Reyes-Prieto A."/>
            <person name="Armbrust E.V."/>
            <person name="Aves S.J."/>
            <person name="Beiko R.G."/>
            <person name="Coutinho P."/>
            <person name="Dacks J.B."/>
            <person name="Durnford D.G."/>
            <person name="Fast N.M."/>
            <person name="Green B.R."/>
            <person name="Grisdale C."/>
            <person name="Hempe F."/>
            <person name="Henrissat B."/>
            <person name="Hoppner M.P."/>
            <person name="Ishida K.-I."/>
            <person name="Kim E."/>
            <person name="Koreny L."/>
            <person name="Kroth P.G."/>
            <person name="Liu Y."/>
            <person name="Malik S.-B."/>
            <person name="Maier U.G."/>
            <person name="McRose D."/>
            <person name="Mock T."/>
            <person name="Neilson J.A."/>
            <person name="Onodera N.T."/>
            <person name="Poole A.M."/>
            <person name="Pritham E.J."/>
            <person name="Richards T.A."/>
            <person name="Rocap G."/>
            <person name="Roy S.W."/>
            <person name="Sarai C."/>
            <person name="Schaack S."/>
            <person name="Shirato S."/>
            <person name="Slamovits C.H."/>
            <person name="Spencer D.F."/>
            <person name="Suzuki S."/>
            <person name="Worden A.Z."/>
            <person name="Zauner S."/>
            <person name="Barry K."/>
            <person name="Bell C."/>
            <person name="Bharti A.K."/>
            <person name="Crow J.A."/>
            <person name="Grimwood J."/>
            <person name="Kramer R."/>
            <person name="Lindquist E."/>
            <person name="Lucas S."/>
            <person name="Salamov A."/>
            <person name="McFadden G.I."/>
            <person name="Lane C.E."/>
            <person name="Keeling P.J."/>
            <person name="Gray M.W."/>
            <person name="Grigoriev I.V."/>
            <person name="Archibald J.M."/>
        </authorList>
    </citation>
    <scope>NUCLEOTIDE SEQUENCE</scope>
    <source>
        <strain evidence="5">CCMP2712</strain>
    </source>
</reference>
<reference evidence="3 5" key="1">
    <citation type="journal article" date="2012" name="Nature">
        <title>Algal genomes reveal evolutionary mosaicism and the fate of nucleomorphs.</title>
        <authorList>
            <consortium name="DOE Joint Genome Institute"/>
            <person name="Curtis B.A."/>
            <person name="Tanifuji G."/>
            <person name="Burki F."/>
            <person name="Gruber A."/>
            <person name="Irimia M."/>
            <person name="Maruyama S."/>
            <person name="Arias M.C."/>
            <person name="Ball S.G."/>
            <person name="Gile G.H."/>
            <person name="Hirakawa Y."/>
            <person name="Hopkins J.F."/>
            <person name="Kuo A."/>
            <person name="Rensing S.A."/>
            <person name="Schmutz J."/>
            <person name="Symeonidi A."/>
            <person name="Elias M."/>
            <person name="Eveleigh R.J."/>
            <person name="Herman E.K."/>
            <person name="Klute M.J."/>
            <person name="Nakayama T."/>
            <person name="Obornik M."/>
            <person name="Reyes-Prieto A."/>
            <person name="Armbrust E.V."/>
            <person name="Aves S.J."/>
            <person name="Beiko R.G."/>
            <person name="Coutinho P."/>
            <person name="Dacks J.B."/>
            <person name="Durnford D.G."/>
            <person name="Fast N.M."/>
            <person name="Green B.R."/>
            <person name="Grisdale C.J."/>
            <person name="Hempel F."/>
            <person name="Henrissat B."/>
            <person name="Hoppner M.P."/>
            <person name="Ishida K."/>
            <person name="Kim E."/>
            <person name="Koreny L."/>
            <person name="Kroth P.G."/>
            <person name="Liu Y."/>
            <person name="Malik S.B."/>
            <person name="Maier U.G."/>
            <person name="McRose D."/>
            <person name="Mock T."/>
            <person name="Neilson J.A."/>
            <person name="Onodera N.T."/>
            <person name="Poole A.M."/>
            <person name="Pritham E.J."/>
            <person name="Richards T.A."/>
            <person name="Rocap G."/>
            <person name="Roy S.W."/>
            <person name="Sarai C."/>
            <person name="Schaack S."/>
            <person name="Shirato S."/>
            <person name="Slamovits C.H."/>
            <person name="Spencer D.F."/>
            <person name="Suzuki S."/>
            <person name="Worden A.Z."/>
            <person name="Zauner S."/>
            <person name="Barry K."/>
            <person name="Bell C."/>
            <person name="Bharti A.K."/>
            <person name="Crow J.A."/>
            <person name="Grimwood J."/>
            <person name="Kramer R."/>
            <person name="Lindquist E."/>
            <person name="Lucas S."/>
            <person name="Salamov A."/>
            <person name="McFadden G.I."/>
            <person name="Lane C.E."/>
            <person name="Keeling P.J."/>
            <person name="Gray M.W."/>
            <person name="Grigoriev I.V."/>
            <person name="Archibald J.M."/>
        </authorList>
    </citation>
    <scope>NUCLEOTIDE SEQUENCE</scope>
    <source>
        <strain evidence="3 5">CCMP2712</strain>
    </source>
</reference>
<feature type="compositionally biased region" description="Acidic residues" evidence="1">
    <location>
        <begin position="192"/>
        <end position="220"/>
    </location>
</feature>
<dbReference type="AlphaFoldDB" id="L1JSA0"/>
<organism evidence="3">
    <name type="scientific">Guillardia theta (strain CCMP2712)</name>
    <name type="common">Cryptophyte</name>
    <dbReference type="NCBI Taxonomy" id="905079"/>
    <lineage>
        <taxon>Eukaryota</taxon>
        <taxon>Cryptophyceae</taxon>
        <taxon>Pyrenomonadales</taxon>
        <taxon>Geminigeraceae</taxon>
        <taxon>Guillardia</taxon>
    </lineage>
</organism>
<dbReference type="PaxDb" id="55529-EKX50958"/>
<dbReference type="EMBL" id="JH992977">
    <property type="protein sequence ID" value="EKX50958.1"/>
    <property type="molecule type" value="Genomic_DNA"/>
</dbReference>
<dbReference type="InterPro" id="IPR000253">
    <property type="entry name" value="FHA_dom"/>
</dbReference>
<feature type="region of interest" description="Disordered" evidence="1">
    <location>
        <begin position="121"/>
        <end position="257"/>
    </location>
</feature>
<dbReference type="SMART" id="SM00240">
    <property type="entry name" value="FHA"/>
    <property type="match status" value="1"/>
</dbReference>
<evidence type="ECO:0000313" key="3">
    <source>
        <dbReference type="EMBL" id="EKX50958.1"/>
    </source>
</evidence>
<dbReference type="PROSITE" id="PS50006">
    <property type="entry name" value="FHA_DOMAIN"/>
    <property type="match status" value="1"/>
</dbReference>
<dbReference type="Pfam" id="PF00498">
    <property type="entry name" value="FHA"/>
    <property type="match status" value="1"/>
</dbReference>
<keyword evidence="5" id="KW-1185">Reference proteome</keyword>
<dbReference type="Gene3D" id="2.60.200.20">
    <property type="match status" value="1"/>
</dbReference>
<dbReference type="GeneID" id="17307606"/>
<dbReference type="KEGG" id="gtt:GUITHDRAFT_135031"/>
<dbReference type="RefSeq" id="XP_005837938.1">
    <property type="nucleotide sequence ID" value="XM_005837881.1"/>
</dbReference>
<evidence type="ECO:0000313" key="5">
    <source>
        <dbReference type="Proteomes" id="UP000011087"/>
    </source>
</evidence>
<sequence>MVWVLVGGGRRLEIGGEGGGAEEGRKGDVRIGKSEDNDVVISHESVSRRHAVIGYSDRKKAVWLEDDSSNGTWVNGEKVERDRRIELANGSKIRFGEHDEAYVLELVDKSEGTKELLSRLEGYGDEDAEEDEPDSDEEGKSKVSITDQKKVAFLGKEIPLSSKSISGQEEVSIPGQEEVSFSGQEDISISGQEEESISGQEEESISGQEEESISGQEEESISGREEEKFLKLMGGKKPGNEAMAGKAPEAPPGDRASYRNMQQNLEKEFDEALRRSQGMGKFGLG</sequence>
<protein>
    <recommendedName>
        <fullName evidence="2">FHA domain-containing protein</fullName>
    </recommendedName>
</protein>
<dbReference type="InterPro" id="IPR028124">
    <property type="entry name" value="SMAP_dom"/>
</dbReference>
<dbReference type="CDD" id="cd00060">
    <property type="entry name" value="FHA"/>
    <property type="match status" value="1"/>
</dbReference>
<gene>
    <name evidence="3" type="ORF">GUITHDRAFT_135031</name>
</gene>
<feature type="compositionally biased region" description="Basic and acidic residues" evidence="1">
    <location>
        <begin position="221"/>
        <end position="230"/>
    </location>
</feature>
<dbReference type="Proteomes" id="UP000011087">
    <property type="component" value="Unassembled WGS sequence"/>
</dbReference>
<evidence type="ECO:0000259" key="2">
    <source>
        <dbReference type="PROSITE" id="PS50006"/>
    </source>
</evidence>
<feature type="compositionally biased region" description="Acidic residues" evidence="1">
    <location>
        <begin position="123"/>
        <end position="137"/>
    </location>
</feature>